<name>A0A4R0NAM1_9SPHI</name>
<evidence type="ECO:0000313" key="2">
    <source>
        <dbReference type="Proteomes" id="UP000291117"/>
    </source>
</evidence>
<sequence>MNRFTIELLFHIIGIGSSSGLFLKDNSLYVIGDNSSYFYEYELKSSALKRYALSEYPAENIMKKLKPDFEAMTFYGDSFYLFGSGSTENRTKMVQLNSTTKERISVLDLSALYKNMQVLAGLNTENFNIEGVVRTGDTWYFFNRGNGNTGRNIVFTVHGKDLTGNTKITFAELKLPEIRGIQASFTDAIEVGDKFYFLAAAENTNSTYNDGEVLGSIIGCIDVKTMKVVFTKEISDRHKFEGLTLQHNSGNELSFLLCEDNDSDQLGADIYLLSLELADNYRY</sequence>
<dbReference type="OrthoDB" id="6710009at2"/>
<dbReference type="Pfam" id="PF22000">
    <property type="entry name" value="DUF6929"/>
    <property type="match status" value="1"/>
</dbReference>
<gene>
    <name evidence="1" type="ORF">EZ444_10015</name>
</gene>
<dbReference type="Proteomes" id="UP000291117">
    <property type="component" value="Unassembled WGS sequence"/>
</dbReference>
<reference evidence="1 2" key="1">
    <citation type="submission" date="2019-02" db="EMBL/GenBank/DDBJ databases">
        <title>Pedobacter sp. RP-3-8 sp. nov., isolated from Arctic soil.</title>
        <authorList>
            <person name="Dahal R.H."/>
        </authorList>
    </citation>
    <scope>NUCLEOTIDE SEQUENCE [LARGE SCALE GENOMIC DNA]</scope>
    <source>
        <strain evidence="1 2">RP-3-8</strain>
    </source>
</reference>
<keyword evidence="2" id="KW-1185">Reference proteome</keyword>
<proteinExistence type="predicted"/>
<dbReference type="SUPFAM" id="SSF50965">
    <property type="entry name" value="Galactose oxidase, central domain"/>
    <property type="match status" value="1"/>
</dbReference>
<dbReference type="InterPro" id="IPR053851">
    <property type="entry name" value="DUF6929"/>
</dbReference>
<dbReference type="RefSeq" id="WP_131608588.1">
    <property type="nucleotide sequence ID" value="NZ_SJSM01000004.1"/>
</dbReference>
<dbReference type="InterPro" id="IPR011043">
    <property type="entry name" value="Gal_Oxase/kelch_b-propeller"/>
</dbReference>
<accession>A0A4R0NAM1</accession>
<protein>
    <submittedName>
        <fullName evidence="1">Uncharacterized protein</fullName>
    </submittedName>
</protein>
<evidence type="ECO:0000313" key="1">
    <source>
        <dbReference type="EMBL" id="TCC97175.1"/>
    </source>
</evidence>
<organism evidence="1 2">
    <name type="scientific">Pedobacter hiemivivus</name>
    <dbReference type="NCBI Taxonomy" id="2530454"/>
    <lineage>
        <taxon>Bacteria</taxon>
        <taxon>Pseudomonadati</taxon>
        <taxon>Bacteroidota</taxon>
        <taxon>Sphingobacteriia</taxon>
        <taxon>Sphingobacteriales</taxon>
        <taxon>Sphingobacteriaceae</taxon>
        <taxon>Pedobacter</taxon>
    </lineage>
</organism>
<comment type="caution">
    <text evidence="1">The sequence shown here is derived from an EMBL/GenBank/DDBJ whole genome shotgun (WGS) entry which is preliminary data.</text>
</comment>
<dbReference type="AlphaFoldDB" id="A0A4R0NAM1"/>
<dbReference type="EMBL" id="SJSM01000004">
    <property type="protein sequence ID" value="TCC97175.1"/>
    <property type="molecule type" value="Genomic_DNA"/>
</dbReference>